<accession>A0A1Q6A2J3</accession>
<keyword evidence="3" id="KW-0378">Hydrolase</keyword>
<evidence type="ECO:0000313" key="6">
    <source>
        <dbReference type="EMBL" id="OKS88223.1"/>
    </source>
</evidence>
<evidence type="ECO:0000256" key="2">
    <source>
        <dbReference type="ARBA" id="ARBA00022723"/>
    </source>
</evidence>
<protein>
    <recommendedName>
        <fullName evidence="5">Peptidase M20 dimerisation domain-containing protein</fullName>
    </recommendedName>
</protein>
<dbReference type="PANTHER" id="PTHR43270:SF8">
    <property type="entry name" value="DI- AND TRIPEPTIDASE DUG2-RELATED"/>
    <property type="match status" value="1"/>
</dbReference>
<sequence length="508" mass="55459">MKFNAYLLSVALLFGANVLSAQSNIQKITAFRKANEQDIIKEYLKLVAIPDETNDSANVLLNAGYIKEMLVKRGISNAELLTSPSANPVVYGDVKVPGATKTIIFYAHYDGQPVNPKQWSPGLKPFEPVFITAPIEQGGHIIDYKPSDAIDPAWRLSGRASADDKAGVMCIVNAYDALVKSKLKPTYNIKFFFEGEEERGSTHLADFLAKYKSKLASDLWIICDGPRHVSGKKMVSFGVRGDINMALTIYGPKRPLHSGNYGNWAPNPGLMMAQLLAGMKDDNGHVTIKGFYDDVTPLSAREKEAISKIPAVEPALKKDLGVAEPEGGVRPLIEAIMLPTLNINGMASGNVGALAANVIPTKAEAMLDLRLVLGNDVERQVKKVTDYIKAKGYYITDKDPTDEERTKYGKIIKISHDAGYNAQRTPMDLPIAQSVITAIQSTVAYPLILTPSSGGSLPLFVFEKALGAKVITIPMVNYDSNQHAENENVKISYLWEGIETIAALMQMK</sequence>
<dbReference type="STRING" id="1302689.RG47T_3687"/>
<dbReference type="Gene3D" id="3.40.630.10">
    <property type="entry name" value="Zn peptidases"/>
    <property type="match status" value="1"/>
</dbReference>
<evidence type="ECO:0000256" key="3">
    <source>
        <dbReference type="ARBA" id="ARBA00022801"/>
    </source>
</evidence>
<feature type="domain" description="Peptidase M20 dimerisation" evidence="5">
    <location>
        <begin position="239"/>
        <end position="391"/>
    </location>
</feature>
<name>A0A1Q6A2J3_9SPHI</name>
<evidence type="ECO:0000256" key="4">
    <source>
        <dbReference type="SAM" id="SignalP"/>
    </source>
</evidence>
<keyword evidence="7" id="KW-1185">Reference proteome</keyword>
<reference evidence="6 7" key="1">
    <citation type="submission" date="2016-11" db="EMBL/GenBank/DDBJ databases">
        <title>Whole Genome Sequencing of Mucilaginibacter polytrichastri RG4-7(T) isolated from the moss sample.</title>
        <authorList>
            <person name="Li Y."/>
        </authorList>
    </citation>
    <scope>NUCLEOTIDE SEQUENCE [LARGE SCALE GENOMIC DNA]</scope>
    <source>
        <strain evidence="6 7">RG4-7</strain>
    </source>
</reference>
<proteinExistence type="predicted"/>
<dbReference type="InterPro" id="IPR002933">
    <property type="entry name" value="Peptidase_M20"/>
</dbReference>
<keyword evidence="1" id="KW-0645">Protease</keyword>
<dbReference type="SUPFAM" id="SSF53187">
    <property type="entry name" value="Zn-dependent exopeptidases"/>
    <property type="match status" value="1"/>
</dbReference>
<feature type="signal peptide" evidence="4">
    <location>
        <begin position="1"/>
        <end position="21"/>
    </location>
</feature>
<dbReference type="AlphaFoldDB" id="A0A1Q6A2J3"/>
<comment type="caution">
    <text evidence="6">The sequence shown here is derived from an EMBL/GenBank/DDBJ whole genome shotgun (WGS) entry which is preliminary data.</text>
</comment>
<dbReference type="InterPro" id="IPR051458">
    <property type="entry name" value="Cyt/Met_Dipeptidase"/>
</dbReference>
<dbReference type="GO" id="GO:0046872">
    <property type="term" value="F:metal ion binding"/>
    <property type="evidence" value="ECO:0007669"/>
    <property type="project" value="UniProtKB-KW"/>
</dbReference>
<gene>
    <name evidence="6" type="ORF">RG47T_3687</name>
</gene>
<dbReference type="Proteomes" id="UP000186720">
    <property type="component" value="Unassembled WGS sequence"/>
</dbReference>
<dbReference type="InterPro" id="IPR011650">
    <property type="entry name" value="Peptidase_M20_dimer"/>
</dbReference>
<dbReference type="EMBL" id="MPPL01000001">
    <property type="protein sequence ID" value="OKS88223.1"/>
    <property type="molecule type" value="Genomic_DNA"/>
</dbReference>
<dbReference type="RefSeq" id="WP_074490829.1">
    <property type="nucleotide sequence ID" value="NZ_FPAM01000010.1"/>
</dbReference>
<dbReference type="Pfam" id="PF07687">
    <property type="entry name" value="M20_dimer"/>
    <property type="match status" value="1"/>
</dbReference>
<keyword evidence="2" id="KW-0479">Metal-binding</keyword>
<evidence type="ECO:0000259" key="5">
    <source>
        <dbReference type="Pfam" id="PF07687"/>
    </source>
</evidence>
<keyword evidence="4" id="KW-0732">Signal</keyword>
<dbReference type="OrthoDB" id="9761532at2"/>
<dbReference type="GO" id="GO:0008233">
    <property type="term" value="F:peptidase activity"/>
    <property type="evidence" value="ECO:0007669"/>
    <property type="project" value="UniProtKB-KW"/>
</dbReference>
<dbReference type="GO" id="GO:0006508">
    <property type="term" value="P:proteolysis"/>
    <property type="evidence" value="ECO:0007669"/>
    <property type="project" value="UniProtKB-KW"/>
</dbReference>
<evidence type="ECO:0000256" key="1">
    <source>
        <dbReference type="ARBA" id="ARBA00022670"/>
    </source>
</evidence>
<evidence type="ECO:0000313" key="7">
    <source>
        <dbReference type="Proteomes" id="UP000186720"/>
    </source>
</evidence>
<dbReference type="Gene3D" id="3.30.70.360">
    <property type="match status" value="1"/>
</dbReference>
<dbReference type="Pfam" id="PF01546">
    <property type="entry name" value="Peptidase_M20"/>
    <property type="match status" value="1"/>
</dbReference>
<dbReference type="PANTHER" id="PTHR43270">
    <property type="entry name" value="BETA-ALA-HIS DIPEPTIDASE"/>
    <property type="match status" value="1"/>
</dbReference>
<organism evidence="6 7">
    <name type="scientific">Mucilaginibacter polytrichastri</name>
    <dbReference type="NCBI Taxonomy" id="1302689"/>
    <lineage>
        <taxon>Bacteria</taxon>
        <taxon>Pseudomonadati</taxon>
        <taxon>Bacteroidota</taxon>
        <taxon>Sphingobacteriia</taxon>
        <taxon>Sphingobacteriales</taxon>
        <taxon>Sphingobacteriaceae</taxon>
        <taxon>Mucilaginibacter</taxon>
    </lineage>
</organism>
<feature type="chain" id="PRO_5010337652" description="Peptidase M20 dimerisation domain-containing protein" evidence="4">
    <location>
        <begin position="22"/>
        <end position="508"/>
    </location>
</feature>